<dbReference type="Proteomes" id="UP000639643">
    <property type="component" value="Unassembled WGS sequence"/>
</dbReference>
<comment type="caution">
    <text evidence="1">The sequence shown here is derived from an EMBL/GenBank/DDBJ whole genome shotgun (WGS) entry which is preliminary data.</text>
</comment>
<name>A0A8H6IYV9_9PEZI</name>
<gene>
    <name evidence="1" type="ORF">CMUS01_15138</name>
</gene>
<sequence length="75" mass="8827">MDEYEVFVTEVRTKLQGYDEFIEQLGGKDEILRKIAVYDGLVTDVGSVMEHFEPFRDELQERFRLLSNIINPESK</sequence>
<dbReference type="AlphaFoldDB" id="A0A8H6IYV9"/>
<organism evidence="1 2">
    <name type="scientific">Colletotrichum musicola</name>
    <dbReference type="NCBI Taxonomy" id="2175873"/>
    <lineage>
        <taxon>Eukaryota</taxon>
        <taxon>Fungi</taxon>
        <taxon>Dikarya</taxon>
        <taxon>Ascomycota</taxon>
        <taxon>Pezizomycotina</taxon>
        <taxon>Sordariomycetes</taxon>
        <taxon>Hypocreomycetidae</taxon>
        <taxon>Glomerellales</taxon>
        <taxon>Glomerellaceae</taxon>
        <taxon>Colletotrichum</taxon>
        <taxon>Colletotrichum orchidearum species complex</taxon>
    </lineage>
</organism>
<dbReference type="EMBL" id="WIGM01001210">
    <property type="protein sequence ID" value="KAF6803272.1"/>
    <property type="molecule type" value="Genomic_DNA"/>
</dbReference>
<keyword evidence="2" id="KW-1185">Reference proteome</keyword>
<protein>
    <submittedName>
        <fullName evidence="1">Uncharacterized protein</fullName>
    </submittedName>
</protein>
<proteinExistence type="predicted"/>
<evidence type="ECO:0000313" key="2">
    <source>
        <dbReference type="Proteomes" id="UP000639643"/>
    </source>
</evidence>
<accession>A0A8H6IYV9</accession>
<reference evidence="1" key="1">
    <citation type="journal article" date="2020" name="Phytopathology">
        <title>Genome Sequence Resources of Colletotrichum truncatum, C. plurivorum, C. musicola, and C. sojae: Four Species Pathogenic to Soybean (Glycine max).</title>
        <authorList>
            <person name="Rogerio F."/>
            <person name="Boufleur T.R."/>
            <person name="Ciampi-Guillardi M."/>
            <person name="Sukno S.A."/>
            <person name="Thon M.R."/>
            <person name="Massola Junior N.S."/>
            <person name="Baroncelli R."/>
        </authorList>
    </citation>
    <scope>NUCLEOTIDE SEQUENCE</scope>
    <source>
        <strain evidence="1">LFN0074</strain>
    </source>
</reference>
<evidence type="ECO:0000313" key="1">
    <source>
        <dbReference type="EMBL" id="KAF6803272.1"/>
    </source>
</evidence>